<dbReference type="PRINTS" id="PR00420">
    <property type="entry name" value="RNGMNOXGNASE"/>
</dbReference>
<accession>A0A497XWZ0</accession>
<keyword evidence="3" id="KW-1185">Reference proteome</keyword>
<dbReference type="InterPro" id="IPR036188">
    <property type="entry name" value="FAD/NAD-bd_sf"/>
</dbReference>
<dbReference type="Pfam" id="PF01494">
    <property type="entry name" value="FAD_binding_3"/>
    <property type="match status" value="1"/>
</dbReference>
<feature type="domain" description="FAD-binding" evidence="1">
    <location>
        <begin position="2"/>
        <end position="159"/>
    </location>
</feature>
<dbReference type="NCBIfam" id="TIGR02032">
    <property type="entry name" value="GG-red-SF"/>
    <property type="match status" value="1"/>
</dbReference>
<protein>
    <submittedName>
        <fullName evidence="2">Geranylgeranyl reductase family protein</fullName>
    </submittedName>
</protein>
<dbReference type="PANTHER" id="PTHR42685:SF22">
    <property type="entry name" value="CONDITIONED MEDIUM FACTOR RECEPTOR 1"/>
    <property type="match status" value="1"/>
</dbReference>
<sequence>MKYDVVVVGGGPAGASTARYLSQKGAKVLLIERRKLPRFKLCAGCLSARITPLLPKGWESEVLNKVRGGLLGFRGEVFHEKLEPESVAYIVDRSSFDRFLVNSAVEEGTVLWEETEFLSFEPGGTLRVKTDKGTVEANFLVGADGFYTRVGRQLGYRKEKYFRSVEFWTEGDLRDRVVIDIGVVKRGYAWIFPKGDMVSVGLATTGKENTLSVLKDYTAKHKLIKFGEVKKAKGWMIPFITSEGELQLGKENVLLVGDAANLVDPLLGEGIYYGVLGGRLLAEAITEDPSNALTLYGEKLRKEILPDLIYAGKIAQLAYSFQWAAFRMAGGFTMDRFLKLLRGEESYIRLYREGLYDFVKSLLSFENFSHIIIDKILRRR</sequence>
<gene>
    <name evidence="2" type="ORF">BCF55_1582</name>
</gene>
<dbReference type="GO" id="GO:0071949">
    <property type="term" value="F:FAD binding"/>
    <property type="evidence" value="ECO:0007669"/>
    <property type="project" value="InterPro"/>
</dbReference>
<evidence type="ECO:0000259" key="1">
    <source>
        <dbReference type="Pfam" id="PF01494"/>
    </source>
</evidence>
<dbReference type="InterPro" id="IPR011777">
    <property type="entry name" value="Geranylgeranyl_Rdtase_fam"/>
</dbReference>
<dbReference type="EMBL" id="RCCJ01000001">
    <property type="protein sequence ID" value="RLJ71283.1"/>
    <property type="molecule type" value="Genomic_DNA"/>
</dbReference>
<proteinExistence type="predicted"/>
<comment type="caution">
    <text evidence="2">The sequence shown here is derived from an EMBL/GenBank/DDBJ whole genome shotgun (WGS) entry which is preliminary data.</text>
</comment>
<dbReference type="GO" id="GO:0016628">
    <property type="term" value="F:oxidoreductase activity, acting on the CH-CH group of donors, NAD or NADP as acceptor"/>
    <property type="evidence" value="ECO:0007669"/>
    <property type="project" value="InterPro"/>
</dbReference>
<dbReference type="InterPro" id="IPR002938">
    <property type="entry name" value="FAD-bd"/>
</dbReference>
<dbReference type="PANTHER" id="PTHR42685">
    <property type="entry name" value="GERANYLGERANYL DIPHOSPHATE REDUCTASE"/>
    <property type="match status" value="1"/>
</dbReference>
<dbReference type="Proteomes" id="UP000267841">
    <property type="component" value="Unassembled WGS sequence"/>
</dbReference>
<dbReference type="SUPFAM" id="SSF51905">
    <property type="entry name" value="FAD/NAD(P)-binding domain"/>
    <property type="match status" value="1"/>
</dbReference>
<reference evidence="2 3" key="1">
    <citation type="submission" date="2018-10" db="EMBL/GenBank/DDBJ databases">
        <title>Genomic Encyclopedia of Archaeal and Bacterial Type Strains, Phase II (KMG-II): from individual species to whole genera.</title>
        <authorList>
            <person name="Goeker M."/>
        </authorList>
    </citation>
    <scope>NUCLEOTIDE SEQUENCE [LARGE SCALE GENOMIC DNA]</scope>
    <source>
        <strain evidence="2 3">DSM 16510</strain>
    </source>
</reference>
<dbReference type="AlphaFoldDB" id="A0A497XWZ0"/>
<evidence type="ECO:0000313" key="3">
    <source>
        <dbReference type="Proteomes" id="UP000267841"/>
    </source>
</evidence>
<dbReference type="Gene3D" id="3.50.50.60">
    <property type="entry name" value="FAD/NAD(P)-binding domain"/>
    <property type="match status" value="1"/>
</dbReference>
<dbReference type="InterPro" id="IPR050407">
    <property type="entry name" value="Geranylgeranyl_reductase"/>
</dbReference>
<organism evidence="2 3">
    <name type="scientific">Hydrogenivirga caldilitoris</name>
    <dbReference type="NCBI Taxonomy" id="246264"/>
    <lineage>
        <taxon>Bacteria</taxon>
        <taxon>Pseudomonadati</taxon>
        <taxon>Aquificota</taxon>
        <taxon>Aquificia</taxon>
        <taxon>Aquificales</taxon>
        <taxon>Aquificaceae</taxon>
        <taxon>Hydrogenivirga</taxon>
    </lineage>
</organism>
<evidence type="ECO:0000313" key="2">
    <source>
        <dbReference type="EMBL" id="RLJ71283.1"/>
    </source>
</evidence>
<name>A0A497XWZ0_9AQUI</name>